<proteinExistence type="predicted"/>
<name>A0AAV7YQL5_9EUKA</name>
<dbReference type="FunFam" id="4.10.1000.10:FF:000002">
    <property type="entry name" value="Zinc finger protein 36, C3H1 type-like 1"/>
    <property type="match status" value="1"/>
</dbReference>
<dbReference type="Gene3D" id="4.10.1000.10">
    <property type="entry name" value="Zinc finger, CCCH-type"/>
    <property type="match status" value="2"/>
</dbReference>
<evidence type="ECO:0000313" key="7">
    <source>
        <dbReference type="EMBL" id="KAJ3431240.1"/>
    </source>
</evidence>
<dbReference type="SUPFAM" id="SSF90229">
    <property type="entry name" value="CCCH zinc finger"/>
    <property type="match status" value="2"/>
</dbReference>
<keyword evidence="1 5" id="KW-0479">Metal-binding</keyword>
<evidence type="ECO:0000313" key="8">
    <source>
        <dbReference type="Proteomes" id="UP001146793"/>
    </source>
</evidence>
<comment type="caution">
    <text evidence="7">The sequence shown here is derived from an EMBL/GenBank/DDBJ whole genome shotgun (WGS) entry which is preliminary data.</text>
</comment>
<feature type="zinc finger region" description="C3H1-type" evidence="5">
    <location>
        <begin position="121"/>
        <end position="149"/>
    </location>
</feature>
<keyword evidence="2" id="KW-0677">Repeat</keyword>
<accession>A0AAV7YQL5</accession>
<feature type="domain" description="C3H1-type" evidence="6">
    <location>
        <begin position="159"/>
        <end position="187"/>
    </location>
</feature>
<evidence type="ECO:0000256" key="4">
    <source>
        <dbReference type="ARBA" id="ARBA00022833"/>
    </source>
</evidence>
<dbReference type="PANTHER" id="PTHR12547">
    <property type="entry name" value="CCCH ZINC FINGER/TIS11-RELATED"/>
    <property type="match status" value="1"/>
</dbReference>
<dbReference type="InterPro" id="IPR000571">
    <property type="entry name" value="Znf_CCCH"/>
</dbReference>
<sequence>MTTFLQTHNEQEARQYLYNTTINIGAGSSLVLPKTSLKSTPTKKQNSFATNFGKEKKQKQIGFVNAFDRIKKTNNKQTNKPRNNKTKHTFQNHTLKAHSFEKRDHSKSFGHSGKKNSKSNLYKTEVCRSWIENGYCKYGNKCQFAHGTSELRKVSRHPKYKTQICKSYNTQGICNYGRRCKFIHKKIQPVTNQSKTICKRLSFFQTICNKN</sequence>
<dbReference type="PROSITE" id="PS50103">
    <property type="entry name" value="ZF_C3H1"/>
    <property type="match status" value="2"/>
</dbReference>
<feature type="zinc finger region" description="C3H1-type" evidence="5">
    <location>
        <begin position="159"/>
        <end position="187"/>
    </location>
</feature>
<dbReference type="AlphaFoldDB" id="A0AAV7YQL5"/>
<dbReference type="EMBL" id="JANTQA010000048">
    <property type="protein sequence ID" value="KAJ3431240.1"/>
    <property type="molecule type" value="Genomic_DNA"/>
</dbReference>
<dbReference type="Proteomes" id="UP001146793">
    <property type="component" value="Unassembled WGS sequence"/>
</dbReference>
<gene>
    <name evidence="7" type="ORF">M0812_02918</name>
</gene>
<dbReference type="InterPro" id="IPR045877">
    <property type="entry name" value="ZFP36-like"/>
</dbReference>
<evidence type="ECO:0000259" key="6">
    <source>
        <dbReference type="PROSITE" id="PS50103"/>
    </source>
</evidence>
<dbReference type="GO" id="GO:0008270">
    <property type="term" value="F:zinc ion binding"/>
    <property type="evidence" value="ECO:0007669"/>
    <property type="project" value="UniProtKB-KW"/>
</dbReference>
<feature type="domain" description="C3H1-type" evidence="6">
    <location>
        <begin position="121"/>
        <end position="149"/>
    </location>
</feature>
<dbReference type="SMART" id="SM00356">
    <property type="entry name" value="ZnF_C3H1"/>
    <property type="match status" value="2"/>
</dbReference>
<keyword evidence="4 5" id="KW-0862">Zinc</keyword>
<dbReference type="GO" id="GO:0003729">
    <property type="term" value="F:mRNA binding"/>
    <property type="evidence" value="ECO:0007669"/>
    <property type="project" value="InterPro"/>
</dbReference>
<evidence type="ECO:0000256" key="5">
    <source>
        <dbReference type="PROSITE-ProRule" id="PRU00723"/>
    </source>
</evidence>
<organism evidence="7 8">
    <name type="scientific">Anaeramoeba flamelloides</name>
    <dbReference type="NCBI Taxonomy" id="1746091"/>
    <lineage>
        <taxon>Eukaryota</taxon>
        <taxon>Metamonada</taxon>
        <taxon>Anaeramoebidae</taxon>
        <taxon>Anaeramoeba</taxon>
    </lineage>
</organism>
<evidence type="ECO:0000256" key="1">
    <source>
        <dbReference type="ARBA" id="ARBA00022723"/>
    </source>
</evidence>
<reference evidence="7" key="1">
    <citation type="submission" date="2022-08" db="EMBL/GenBank/DDBJ databases">
        <title>Novel sulphate-reducing endosymbionts in the free-living metamonad Anaeramoeba.</title>
        <authorList>
            <person name="Jerlstrom-Hultqvist J."/>
            <person name="Cepicka I."/>
            <person name="Gallot-Lavallee L."/>
            <person name="Salas-Leiva D."/>
            <person name="Curtis B.A."/>
            <person name="Zahonova K."/>
            <person name="Pipaliya S."/>
            <person name="Dacks J."/>
            <person name="Roger A.J."/>
        </authorList>
    </citation>
    <scope>NUCLEOTIDE SEQUENCE</scope>
    <source>
        <strain evidence="7">Busselton2</strain>
    </source>
</reference>
<protein>
    <submittedName>
        <fullName evidence="7">Protein tis11</fullName>
    </submittedName>
</protein>
<dbReference type="InterPro" id="IPR036855">
    <property type="entry name" value="Znf_CCCH_sf"/>
</dbReference>
<dbReference type="Pfam" id="PF00642">
    <property type="entry name" value="zf-CCCH"/>
    <property type="match status" value="2"/>
</dbReference>
<dbReference type="FunFam" id="4.10.1000.10:FF:000001">
    <property type="entry name" value="zinc finger CCCH domain-containing protein 15-like"/>
    <property type="match status" value="1"/>
</dbReference>
<keyword evidence="3 5" id="KW-0863">Zinc-finger</keyword>
<evidence type="ECO:0000256" key="2">
    <source>
        <dbReference type="ARBA" id="ARBA00022737"/>
    </source>
</evidence>
<evidence type="ECO:0000256" key="3">
    <source>
        <dbReference type="ARBA" id="ARBA00022771"/>
    </source>
</evidence>